<dbReference type="EMBL" id="BMYZ01000003">
    <property type="protein sequence ID" value="GGY82885.1"/>
    <property type="molecule type" value="Genomic_DNA"/>
</dbReference>
<dbReference type="Proteomes" id="UP000619761">
    <property type="component" value="Unassembled WGS sequence"/>
</dbReference>
<name>A0ABQ3BBN0_9GAMM</name>
<keyword evidence="1" id="KW-0732">Signal</keyword>
<evidence type="ECO:0000256" key="1">
    <source>
        <dbReference type="SAM" id="SignalP"/>
    </source>
</evidence>
<comment type="caution">
    <text evidence="3">The sequence shown here is derived from an EMBL/GenBank/DDBJ whole genome shotgun (WGS) entry which is preliminary data.</text>
</comment>
<accession>A0ABQ3BBN0</accession>
<evidence type="ECO:0000259" key="2">
    <source>
        <dbReference type="Pfam" id="PF14467"/>
    </source>
</evidence>
<dbReference type="Pfam" id="PF14467">
    <property type="entry name" value="DUF4426"/>
    <property type="match status" value="1"/>
</dbReference>
<proteinExistence type="predicted"/>
<dbReference type="InterPro" id="IPR025218">
    <property type="entry name" value="DUF4426"/>
</dbReference>
<dbReference type="Gene3D" id="2.60.40.3340">
    <property type="entry name" value="Domain of unknown function DUF4426"/>
    <property type="match status" value="1"/>
</dbReference>
<feature type="signal peptide" evidence="1">
    <location>
        <begin position="1"/>
        <end position="21"/>
    </location>
</feature>
<protein>
    <recommendedName>
        <fullName evidence="2">DUF4426 domain-containing protein</fullName>
    </recommendedName>
</protein>
<sequence length="155" mass="17518">MIMIKVLAIFAILFTAVTTQAQINQTKEIHTSQKFGNYTVHYNVFNSKNIPAEVANLYKLTRSKDIALVNISLTKTESGVTSLGLPAKVSVKAVNLMQQVKALEFMEIKEPEATYYIAKFRHTNEEDIRFEVSVVPEGESKSLNVIFTRKLFTEN</sequence>
<organism evidence="3 4">
    <name type="scientific">Cellvibrio zantedeschiae</name>
    <dbReference type="NCBI Taxonomy" id="1237077"/>
    <lineage>
        <taxon>Bacteria</taxon>
        <taxon>Pseudomonadati</taxon>
        <taxon>Pseudomonadota</taxon>
        <taxon>Gammaproteobacteria</taxon>
        <taxon>Cellvibrionales</taxon>
        <taxon>Cellvibrionaceae</taxon>
        <taxon>Cellvibrio</taxon>
    </lineage>
</organism>
<keyword evidence="4" id="KW-1185">Reference proteome</keyword>
<evidence type="ECO:0000313" key="4">
    <source>
        <dbReference type="Proteomes" id="UP000619761"/>
    </source>
</evidence>
<feature type="domain" description="DUF4426" evidence="2">
    <location>
        <begin position="33"/>
        <end position="154"/>
    </location>
</feature>
<gene>
    <name evidence="3" type="ORF">GCM10011613_29660</name>
</gene>
<feature type="chain" id="PRO_5045632618" description="DUF4426 domain-containing protein" evidence="1">
    <location>
        <begin position="22"/>
        <end position="155"/>
    </location>
</feature>
<reference evidence="4" key="1">
    <citation type="journal article" date="2019" name="Int. J. Syst. Evol. Microbiol.">
        <title>The Global Catalogue of Microorganisms (GCM) 10K type strain sequencing project: providing services to taxonomists for standard genome sequencing and annotation.</title>
        <authorList>
            <consortium name="The Broad Institute Genomics Platform"/>
            <consortium name="The Broad Institute Genome Sequencing Center for Infectious Disease"/>
            <person name="Wu L."/>
            <person name="Ma J."/>
        </authorList>
    </citation>
    <scope>NUCLEOTIDE SEQUENCE [LARGE SCALE GENOMIC DNA]</scope>
    <source>
        <strain evidence="4">KCTC 32239</strain>
    </source>
</reference>
<evidence type="ECO:0000313" key="3">
    <source>
        <dbReference type="EMBL" id="GGY82885.1"/>
    </source>
</evidence>